<keyword evidence="6" id="KW-1185">Reference proteome</keyword>
<evidence type="ECO:0000256" key="1">
    <source>
        <dbReference type="ARBA" id="ARBA00008535"/>
    </source>
</evidence>
<sequence length="188" mass="21464">SANTILAAGDSRLDQRQLFASRASSLPVTTECEVRIMAKPFGRPVRVVDTPDFGHEHLKNPQTHIEECKKYCQPGLCVLLLVLQLGRFTDAEGEILQSLERALGWRIRESTIVLLTHGDDLKRNREQFTSEHTPFSNIIQMCGGRYHLFNNNSKDTKQVIALMQKMSNYWNIFPKFEKKALLSECLLC</sequence>
<dbReference type="OMA" id="ECEVRIM"/>
<proteinExistence type="inferred from homology"/>
<evidence type="ECO:0000313" key="6">
    <source>
        <dbReference type="Proteomes" id="UP000472264"/>
    </source>
</evidence>
<protein>
    <recommendedName>
        <fullName evidence="4">AIG1-type G domain-containing protein</fullName>
    </recommendedName>
</protein>
<evidence type="ECO:0000256" key="2">
    <source>
        <dbReference type="ARBA" id="ARBA00022741"/>
    </source>
</evidence>
<comment type="similarity">
    <text evidence="1">Belongs to the TRAFAC class TrmE-Era-EngA-EngB-Septin-like GTPase superfamily. AIG1/Toc34/Toc159-like paraseptin GTPase family. IAN subfamily.</text>
</comment>
<dbReference type="Ensembl" id="ENSENLT00000007755.1">
    <property type="protein sequence ID" value="ENSENLP00000007437.1"/>
    <property type="gene ID" value="ENSENLG00000003583.1"/>
</dbReference>
<dbReference type="PANTHER" id="PTHR10903">
    <property type="entry name" value="GTPASE, IMAP FAMILY MEMBER-RELATED"/>
    <property type="match status" value="1"/>
</dbReference>
<evidence type="ECO:0000259" key="4">
    <source>
        <dbReference type="PROSITE" id="PS51720"/>
    </source>
</evidence>
<reference evidence="5" key="3">
    <citation type="submission" date="2025-09" db="UniProtKB">
        <authorList>
            <consortium name="Ensembl"/>
        </authorList>
    </citation>
    <scope>IDENTIFICATION</scope>
</reference>
<dbReference type="Proteomes" id="UP000472264">
    <property type="component" value="Chromosome 2"/>
</dbReference>
<dbReference type="PANTHER" id="PTHR10903:SF188">
    <property type="entry name" value="GTPASE IMAP FAMILY MEMBER 2-LIKE-RELATED"/>
    <property type="match status" value="1"/>
</dbReference>
<dbReference type="AlphaFoldDB" id="A0A665TMJ6"/>
<dbReference type="PROSITE" id="PS51720">
    <property type="entry name" value="G_AIG1"/>
    <property type="match status" value="1"/>
</dbReference>
<feature type="domain" description="AIG1-type G" evidence="4">
    <location>
        <begin position="1"/>
        <end position="188"/>
    </location>
</feature>
<dbReference type="InterPro" id="IPR006703">
    <property type="entry name" value="G_AIG1"/>
</dbReference>
<dbReference type="InterPro" id="IPR027417">
    <property type="entry name" value="P-loop_NTPase"/>
</dbReference>
<keyword evidence="3" id="KW-0342">GTP-binding</keyword>
<evidence type="ECO:0000313" key="5">
    <source>
        <dbReference type="Ensembl" id="ENSENLP00000007437.1"/>
    </source>
</evidence>
<dbReference type="InterPro" id="IPR045058">
    <property type="entry name" value="GIMA/IAN/Toc"/>
</dbReference>
<organism evidence="5 6">
    <name type="scientific">Echeneis naucrates</name>
    <name type="common">Live sharksucker</name>
    <dbReference type="NCBI Taxonomy" id="173247"/>
    <lineage>
        <taxon>Eukaryota</taxon>
        <taxon>Metazoa</taxon>
        <taxon>Chordata</taxon>
        <taxon>Craniata</taxon>
        <taxon>Vertebrata</taxon>
        <taxon>Euteleostomi</taxon>
        <taxon>Actinopterygii</taxon>
        <taxon>Neopterygii</taxon>
        <taxon>Teleostei</taxon>
        <taxon>Neoteleostei</taxon>
        <taxon>Acanthomorphata</taxon>
        <taxon>Carangaria</taxon>
        <taxon>Carangiformes</taxon>
        <taxon>Echeneidae</taxon>
        <taxon>Echeneis</taxon>
    </lineage>
</organism>
<reference evidence="5" key="1">
    <citation type="submission" date="2021-04" db="EMBL/GenBank/DDBJ databases">
        <authorList>
            <consortium name="Wellcome Sanger Institute Data Sharing"/>
        </authorList>
    </citation>
    <scope>NUCLEOTIDE SEQUENCE [LARGE SCALE GENOMIC DNA]</scope>
</reference>
<dbReference type="GO" id="GO:0005525">
    <property type="term" value="F:GTP binding"/>
    <property type="evidence" value="ECO:0007669"/>
    <property type="project" value="UniProtKB-KW"/>
</dbReference>
<evidence type="ECO:0000256" key="3">
    <source>
        <dbReference type="ARBA" id="ARBA00023134"/>
    </source>
</evidence>
<dbReference type="InParanoid" id="A0A665TMJ6"/>
<dbReference type="Gene3D" id="3.40.50.300">
    <property type="entry name" value="P-loop containing nucleotide triphosphate hydrolases"/>
    <property type="match status" value="1"/>
</dbReference>
<dbReference type="Pfam" id="PF04548">
    <property type="entry name" value="AIG1"/>
    <property type="match status" value="1"/>
</dbReference>
<dbReference type="SUPFAM" id="SSF52540">
    <property type="entry name" value="P-loop containing nucleoside triphosphate hydrolases"/>
    <property type="match status" value="1"/>
</dbReference>
<name>A0A665TMJ6_ECHNA</name>
<accession>A0A665TMJ6</accession>
<reference evidence="5" key="2">
    <citation type="submission" date="2025-08" db="UniProtKB">
        <authorList>
            <consortium name="Ensembl"/>
        </authorList>
    </citation>
    <scope>IDENTIFICATION</scope>
</reference>
<keyword evidence="2" id="KW-0547">Nucleotide-binding</keyword>